<dbReference type="Proteomes" id="UP000283895">
    <property type="component" value="Unassembled WGS sequence"/>
</dbReference>
<keyword evidence="2" id="KW-1185">Reference proteome</keyword>
<sequence>MSEEEGYKMEREGNGDAKYVLCTMAVGVSTDGDRRCQASRVYRRRRLGDAVVFKIDRELLQLSGEAPNEETGPFDGM</sequence>
<evidence type="ECO:0000313" key="2">
    <source>
        <dbReference type="Proteomes" id="UP000283895"/>
    </source>
</evidence>
<proteinExistence type="predicted"/>
<accession>A0A423VSA1</accession>
<evidence type="ECO:0000313" key="1">
    <source>
        <dbReference type="EMBL" id="ROV93858.1"/>
    </source>
</evidence>
<dbReference type="EMBL" id="LKEA01000043">
    <property type="protein sequence ID" value="ROV93858.1"/>
    <property type="molecule type" value="Genomic_DNA"/>
</dbReference>
<gene>
    <name evidence="1" type="ORF">VMCG_08813</name>
</gene>
<comment type="caution">
    <text evidence="1">The sequence shown here is derived from an EMBL/GenBank/DDBJ whole genome shotgun (WGS) entry which is preliminary data.</text>
</comment>
<reference evidence="1 2" key="1">
    <citation type="submission" date="2015-09" db="EMBL/GenBank/DDBJ databases">
        <title>Host preference determinants of Valsa canker pathogens revealed by comparative genomics.</title>
        <authorList>
            <person name="Yin Z."/>
            <person name="Huang L."/>
        </authorList>
    </citation>
    <scope>NUCLEOTIDE SEQUENCE [LARGE SCALE GENOMIC DNA]</scope>
    <source>
        <strain evidence="1 2">03-1</strain>
    </source>
</reference>
<name>A0A423VSA1_9PEZI</name>
<protein>
    <submittedName>
        <fullName evidence="1">Uncharacterized protein</fullName>
    </submittedName>
</protein>
<dbReference type="AlphaFoldDB" id="A0A423VSA1"/>
<organism evidence="1 2">
    <name type="scientific">Cytospora schulzeri</name>
    <dbReference type="NCBI Taxonomy" id="448051"/>
    <lineage>
        <taxon>Eukaryota</taxon>
        <taxon>Fungi</taxon>
        <taxon>Dikarya</taxon>
        <taxon>Ascomycota</taxon>
        <taxon>Pezizomycotina</taxon>
        <taxon>Sordariomycetes</taxon>
        <taxon>Sordariomycetidae</taxon>
        <taxon>Diaporthales</taxon>
        <taxon>Cytosporaceae</taxon>
        <taxon>Cytospora</taxon>
    </lineage>
</organism>